<keyword evidence="2" id="KW-0560">Oxidoreductase</keyword>
<evidence type="ECO:0000313" key="5">
    <source>
        <dbReference type="Proteomes" id="UP001317259"/>
    </source>
</evidence>
<reference evidence="4 5" key="1">
    <citation type="submission" date="2022-04" db="EMBL/GenBank/DDBJ databases">
        <title>Genome draft of Actinomadura sp. ATCC 31491.</title>
        <authorList>
            <person name="Shi X."/>
            <person name="Du Y."/>
        </authorList>
    </citation>
    <scope>NUCLEOTIDE SEQUENCE [LARGE SCALE GENOMIC DNA]</scope>
    <source>
        <strain evidence="4 5">ATCC 31491</strain>
    </source>
</reference>
<dbReference type="PRINTS" id="PR00385">
    <property type="entry name" value="P450"/>
</dbReference>
<dbReference type="CDD" id="cd11030">
    <property type="entry name" value="CYP105-like"/>
    <property type="match status" value="1"/>
</dbReference>
<dbReference type="PROSITE" id="PS00086">
    <property type="entry name" value="CYTOCHROME_P450"/>
    <property type="match status" value="1"/>
</dbReference>
<evidence type="ECO:0000256" key="2">
    <source>
        <dbReference type="RuleBase" id="RU000461"/>
    </source>
</evidence>
<dbReference type="PANTHER" id="PTHR46696">
    <property type="entry name" value="P450, PUTATIVE (EUROFUNG)-RELATED"/>
    <property type="match status" value="1"/>
</dbReference>
<comment type="similarity">
    <text evidence="1 2">Belongs to the cytochrome P450 family.</text>
</comment>
<dbReference type="EMBL" id="JAKRKC020000001">
    <property type="protein sequence ID" value="MCK2214799.1"/>
    <property type="molecule type" value="Genomic_DNA"/>
</dbReference>
<organism evidence="4 5">
    <name type="scientific">Actinomadura luzonensis</name>
    <dbReference type="NCBI Taxonomy" id="2805427"/>
    <lineage>
        <taxon>Bacteria</taxon>
        <taxon>Bacillati</taxon>
        <taxon>Actinomycetota</taxon>
        <taxon>Actinomycetes</taxon>
        <taxon>Streptosporangiales</taxon>
        <taxon>Thermomonosporaceae</taxon>
        <taxon>Actinomadura</taxon>
    </lineage>
</organism>
<keyword evidence="2" id="KW-0503">Monooxygenase</keyword>
<dbReference type="Pfam" id="PF00067">
    <property type="entry name" value="p450"/>
    <property type="match status" value="1"/>
</dbReference>
<keyword evidence="2" id="KW-0408">Iron</keyword>
<dbReference type="SUPFAM" id="SSF48264">
    <property type="entry name" value="Cytochrome P450"/>
    <property type="match status" value="1"/>
</dbReference>
<dbReference type="InterPro" id="IPR001128">
    <property type="entry name" value="Cyt_P450"/>
</dbReference>
<gene>
    <name evidence="4" type="ORF">MF672_013495</name>
</gene>
<dbReference type="PRINTS" id="PR00359">
    <property type="entry name" value="BP450"/>
</dbReference>
<dbReference type="Proteomes" id="UP001317259">
    <property type="component" value="Unassembled WGS sequence"/>
</dbReference>
<dbReference type="RefSeq" id="WP_242382188.1">
    <property type="nucleotide sequence ID" value="NZ_JAKRKC020000001.1"/>
</dbReference>
<feature type="compositionally biased region" description="Polar residues" evidence="3">
    <location>
        <begin position="1"/>
        <end position="11"/>
    </location>
</feature>
<protein>
    <submittedName>
        <fullName evidence="4">Cytochrome P450</fullName>
    </submittedName>
</protein>
<dbReference type="Gene3D" id="1.10.630.10">
    <property type="entry name" value="Cytochrome P450"/>
    <property type="match status" value="1"/>
</dbReference>
<proteinExistence type="inferred from homology"/>
<dbReference type="InterPro" id="IPR017972">
    <property type="entry name" value="Cyt_P450_CS"/>
</dbReference>
<dbReference type="PANTHER" id="PTHR46696:SF1">
    <property type="entry name" value="CYTOCHROME P450 YJIB-RELATED"/>
    <property type="match status" value="1"/>
</dbReference>
<evidence type="ECO:0000256" key="1">
    <source>
        <dbReference type="ARBA" id="ARBA00010617"/>
    </source>
</evidence>
<evidence type="ECO:0000313" key="4">
    <source>
        <dbReference type="EMBL" id="MCK2214799.1"/>
    </source>
</evidence>
<keyword evidence="2" id="KW-0479">Metal-binding</keyword>
<feature type="region of interest" description="Disordered" evidence="3">
    <location>
        <begin position="1"/>
        <end position="22"/>
    </location>
</feature>
<dbReference type="InterPro" id="IPR036396">
    <property type="entry name" value="Cyt_P450_sf"/>
</dbReference>
<comment type="caution">
    <text evidence="4">The sequence shown here is derived from an EMBL/GenBank/DDBJ whole genome shotgun (WGS) entry which is preliminary data.</text>
</comment>
<sequence length="401" mass="43774">MPRPNHTTTRSPDVPVHLRRDGLDPAPELARLRAERPVTKVRLPRGAEVWLVTRYDDVREVLGDAARFSSADGVRAGLGRPTPRQGAFGVLIGYDPPDHTRLRRLLAPEFTVRRMERLRPRVEAIVAGHLDAMAAAGPPADLVTSFALPVPSLVICELLGVPYADRAEFQQRSARRLSVTLDAEAQVAAGLESQAYLRELVARQRSDPGDDLIGMLVREHGAGLADEELVGLADLLLLAGHETTANMLALGTLLLLRDPEQRELVRRGQDVDRAVEELLRYLSVVHAVLPRTAREDVVLAGERIRAGDVLLCSLPAANRDPAVGGDPERFDVSRRPASGHVAFGHGVHHCLGAPLARLELRVAFPALLRRFPGLRLAAPVEELAFKSLAVIYGVESLPVTW</sequence>
<keyword evidence="2" id="KW-0349">Heme</keyword>
<accession>A0ABT0FRB2</accession>
<evidence type="ECO:0000256" key="3">
    <source>
        <dbReference type="SAM" id="MobiDB-lite"/>
    </source>
</evidence>
<keyword evidence="5" id="KW-1185">Reference proteome</keyword>
<name>A0ABT0FRB2_9ACTN</name>
<dbReference type="InterPro" id="IPR002397">
    <property type="entry name" value="Cyt_P450_B"/>
</dbReference>